<sequence length="91" mass="10867">MSNQIGKPIINIFKVHFWNKKYLTKGCENVKYVLGTLYKEKSLDNLQVIRMEIDYELLTLYDAMKKEDAIEIIKSKERLICLRKQWLDLKA</sequence>
<evidence type="ECO:0000313" key="2">
    <source>
        <dbReference type="Proteomes" id="UP000234237"/>
    </source>
</evidence>
<dbReference type="AlphaFoldDB" id="A0A2K9J4G5"/>
<evidence type="ECO:0000313" key="1">
    <source>
        <dbReference type="EMBL" id="AUJ26817.1"/>
    </source>
</evidence>
<protein>
    <submittedName>
        <fullName evidence="1">Uncharacterized protein</fullName>
    </submittedName>
</protein>
<dbReference type="STRING" id="302167.GCA_900166595_02622"/>
<dbReference type="EMBL" id="CP018622">
    <property type="protein sequence ID" value="AUJ26817.1"/>
    <property type="molecule type" value="Genomic_DNA"/>
</dbReference>
<name>A0A2K9J4G5_9BACI</name>
<dbReference type="Proteomes" id="UP000234237">
    <property type="component" value="Chromosome"/>
</dbReference>
<organism evidence="1 2">
    <name type="scientific">Virgibacillus dokdonensis</name>
    <dbReference type="NCBI Taxonomy" id="302167"/>
    <lineage>
        <taxon>Bacteria</taxon>
        <taxon>Bacillati</taxon>
        <taxon>Bacillota</taxon>
        <taxon>Bacilli</taxon>
        <taxon>Bacillales</taxon>
        <taxon>Bacillaceae</taxon>
        <taxon>Virgibacillus</taxon>
    </lineage>
</organism>
<reference evidence="2" key="1">
    <citation type="submission" date="2016-11" db="EMBL/GenBank/DDBJ databases">
        <title>Complete genome sequence of Virgibacillus pantothenticus 21D, a halophilic bacterium isolated from the deep hypersaline anoxic basin Discovery in the Mediterranean Sea.</title>
        <authorList>
            <person name="Zeaiter Z."/>
            <person name="Booth J.M."/>
            <person name="Prosdocimi E.M."/>
            <person name="Mapelli F."/>
            <person name="Fusi M."/>
            <person name="Daffonchio D."/>
            <person name="Borin S."/>
            <person name="Crotti E."/>
        </authorList>
    </citation>
    <scope>NUCLEOTIDE SEQUENCE [LARGE SCALE GENOMIC DNA]</scope>
    <source>
        <strain evidence="2">21D</strain>
    </source>
</reference>
<gene>
    <name evidence="1" type="ORF">A21D_03783</name>
</gene>
<dbReference type="KEGG" id="vpn:A21D_03783"/>
<proteinExistence type="predicted"/>
<accession>A0A2K9J4G5</accession>